<dbReference type="Gene3D" id="3.30.230.10">
    <property type="match status" value="1"/>
</dbReference>
<dbReference type="InterPro" id="IPR004482">
    <property type="entry name" value="Mg_chelat-rel"/>
</dbReference>
<dbReference type="PRINTS" id="PR01657">
    <property type="entry name" value="MCMFAMILY"/>
</dbReference>
<dbReference type="Gene3D" id="3.40.50.300">
    <property type="entry name" value="P-loop containing nucleotide triphosphate hydrolases"/>
    <property type="match status" value="1"/>
</dbReference>
<dbReference type="SUPFAM" id="SSF52540">
    <property type="entry name" value="P-loop containing nucleoside triphosphate hydrolases"/>
    <property type="match status" value="1"/>
</dbReference>
<dbReference type="InterPro" id="IPR003593">
    <property type="entry name" value="AAA+_ATPase"/>
</dbReference>
<dbReference type="STRING" id="349106.PsycPRwf_2359"/>
<dbReference type="PROSITE" id="PS50051">
    <property type="entry name" value="MCM_2"/>
    <property type="match status" value="1"/>
</dbReference>
<evidence type="ECO:0000259" key="4">
    <source>
        <dbReference type="PROSITE" id="PS50051"/>
    </source>
</evidence>
<dbReference type="eggNOG" id="COG0606">
    <property type="taxonomic scope" value="Bacteria"/>
</dbReference>
<evidence type="ECO:0000256" key="2">
    <source>
        <dbReference type="ARBA" id="ARBA00022741"/>
    </source>
</evidence>
<dbReference type="InterPro" id="IPR001208">
    <property type="entry name" value="MCM_dom"/>
</dbReference>
<dbReference type="SMART" id="SM00382">
    <property type="entry name" value="AAA"/>
    <property type="match status" value="1"/>
</dbReference>
<dbReference type="InterPro" id="IPR000523">
    <property type="entry name" value="Mg_chelatse_chII-like_cat_dom"/>
</dbReference>
<dbReference type="AlphaFoldDB" id="A5WI08"/>
<dbReference type="KEGG" id="prw:PsycPRwf_2359"/>
<accession>A5WI08</accession>
<proteinExistence type="inferred from homology"/>
<organism evidence="5">
    <name type="scientific">Psychrobacter sp. (strain PRwf-1)</name>
    <dbReference type="NCBI Taxonomy" id="349106"/>
    <lineage>
        <taxon>Bacteria</taxon>
        <taxon>Pseudomonadati</taxon>
        <taxon>Pseudomonadota</taxon>
        <taxon>Gammaproteobacteria</taxon>
        <taxon>Moraxellales</taxon>
        <taxon>Moraxellaceae</taxon>
        <taxon>Psychrobacter</taxon>
    </lineage>
</organism>
<evidence type="ECO:0000313" key="5">
    <source>
        <dbReference type="EMBL" id="ABQ95299.1"/>
    </source>
</evidence>
<sequence length="530" mass="57755">MNETNLIIIIYIRLIMSFAQVHTRSVVGLHAPKVRVEVHLSQGLPALTIVGLPEAAVRESKDRVRSALINSDFQFPNRRLTINLAPADLPKEGARLDLPIAMGILAASGQLEPEWLESYEFIGELALSGELREISGALAVARAIKSEAMAAKSDDRARKLMVPAGNAIEASRISGMQVYAVKSLKQVCEHLQAENNPLGAHLASSEQGLLTAVVSQEAKQKVAYKVDLADVKGQHHARRALEIAAAGGHSLLFSGPPGSGKTLMAARLPTILPDLSEEEALEVASTYSVANTEYHYGTRPFREIHHTISAVALVGGGSRPKPGEITLANKGVLFLDEMPEFDRKVLEVLRQPLESKQITISRANQQATFPANFQLVAAMNPCPCGYQGDLSNRCRCRPEQVQRYQDKISGPLLDRIDLQVSVPALPIKDLQSNAPGECSEIVRQRVTAAYNSQQLRQNKPNSELTPSEMDEHITLGDGEKQLLAMAQNKLNLSARGYHRLLRVARTIADLANSTDIKTPHLSEALSYRGG</sequence>
<dbReference type="Pfam" id="PF01078">
    <property type="entry name" value="Mg_chelatase"/>
    <property type="match status" value="1"/>
</dbReference>
<dbReference type="Pfam" id="PF13335">
    <property type="entry name" value="Mg_chelatase_C"/>
    <property type="match status" value="1"/>
</dbReference>
<gene>
    <name evidence="5" type="ordered locus">PsycPRwf_2359</name>
</gene>
<dbReference type="InterPro" id="IPR027417">
    <property type="entry name" value="P-loop_NTPase"/>
</dbReference>
<dbReference type="InterPro" id="IPR020568">
    <property type="entry name" value="Ribosomal_Su5_D2-typ_SF"/>
</dbReference>
<protein>
    <submittedName>
        <fullName evidence="5">Mg chelatase, subunit ChlI</fullName>
    </submittedName>
</protein>
<keyword evidence="2" id="KW-0547">Nucleotide-binding</keyword>
<comment type="similarity">
    <text evidence="1">Belongs to the Mg-chelatase subunits D/I family. ComM subfamily.</text>
</comment>
<dbReference type="InterPro" id="IPR014721">
    <property type="entry name" value="Ribsml_uS5_D2-typ_fold_subgr"/>
</dbReference>
<feature type="domain" description="MCM C-terminal AAA(+) ATPase" evidence="4">
    <location>
        <begin position="323"/>
        <end position="418"/>
    </location>
</feature>
<dbReference type="SUPFAM" id="SSF54211">
    <property type="entry name" value="Ribosomal protein S5 domain 2-like"/>
    <property type="match status" value="1"/>
</dbReference>
<dbReference type="PANTHER" id="PTHR32039:SF7">
    <property type="entry name" value="COMPETENCE PROTEIN COMM"/>
    <property type="match status" value="1"/>
</dbReference>
<evidence type="ECO:0000256" key="3">
    <source>
        <dbReference type="ARBA" id="ARBA00022840"/>
    </source>
</evidence>
<evidence type="ECO:0000256" key="1">
    <source>
        <dbReference type="ARBA" id="ARBA00006354"/>
    </source>
</evidence>
<dbReference type="NCBIfam" id="TIGR00368">
    <property type="entry name" value="YifB family Mg chelatase-like AAA ATPase"/>
    <property type="match status" value="1"/>
</dbReference>
<dbReference type="Pfam" id="PF13541">
    <property type="entry name" value="ChlI"/>
    <property type="match status" value="1"/>
</dbReference>
<name>A5WI08_PSYWF</name>
<dbReference type="InterPro" id="IPR025158">
    <property type="entry name" value="Mg_chelat-rel_C"/>
</dbReference>
<dbReference type="GO" id="GO:0005524">
    <property type="term" value="F:ATP binding"/>
    <property type="evidence" value="ECO:0007669"/>
    <property type="project" value="UniProtKB-KW"/>
</dbReference>
<dbReference type="HOGENOM" id="CLU_026145_1_1_6"/>
<dbReference type="GO" id="GO:0003677">
    <property type="term" value="F:DNA binding"/>
    <property type="evidence" value="ECO:0007669"/>
    <property type="project" value="InterPro"/>
</dbReference>
<dbReference type="PANTHER" id="PTHR32039">
    <property type="entry name" value="MAGNESIUM-CHELATASE SUBUNIT CHLI"/>
    <property type="match status" value="1"/>
</dbReference>
<keyword evidence="3" id="KW-0067">ATP-binding</keyword>
<dbReference type="InterPro" id="IPR045006">
    <property type="entry name" value="CHLI-like"/>
</dbReference>
<dbReference type="EMBL" id="CP000713">
    <property type="protein sequence ID" value="ABQ95299.1"/>
    <property type="molecule type" value="Genomic_DNA"/>
</dbReference>
<reference evidence="5" key="1">
    <citation type="submission" date="2007-05" db="EMBL/GenBank/DDBJ databases">
        <title>Complete sequence of chromosome of Psychrobacter sp. PRwf-1.</title>
        <authorList>
            <consortium name="US DOE Joint Genome Institute"/>
            <person name="Copeland A."/>
            <person name="Lucas S."/>
            <person name="Lapidus A."/>
            <person name="Barry K."/>
            <person name="Detter J.C."/>
            <person name="Glavina del Rio T."/>
            <person name="Hammon N."/>
            <person name="Israni S."/>
            <person name="Dalin E."/>
            <person name="Tice H."/>
            <person name="Pitluck S."/>
            <person name="Chain P."/>
            <person name="Malfatti S."/>
            <person name="Shin M."/>
            <person name="Vergez L."/>
            <person name="Schmutz J."/>
            <person name="Larimer F."/>
            <person name="Land M."/>
            <person name="Hauser L."/>
            <person name="Kyrpides N."/>
            <person name="Kim E."/>
            <person name="Tiedje J."/>
            <person name="Richardson P."/>
        </authorList>
    </citation>
    <scope>NUCLEOTIDE SEQUENCE [LARGE SCALE GENOMIC DNA]</scope>
    <source>
        <strain evidence="5">PRwf-1</strain>
    </source>
</reference>